<dbReference type="EMBL" id="LJPM01000091">
    <property type="protein sequence ID" value="KPW25150.1"/>
    <property type="molecule type" value="Genomic_DNA"/>
</dbReference>
<organism evidence="2 3">
    <name type="scientific">Pseudomonas syringae pv. aceris</name>
    <dbReference type="NCBI Taxonomy" id="199198"/>
    <lineage>
        <taxon>Bacteria</taxon>
        <taxon>Pseudomonadati</taxon>
        <taxon>Pseudomonadota</taxon>
        <taxon>Gammaproteobacteria</taxon>
        <taxon>Pseudomonadales</taxon>
        <taxon>Pseudomonadaceae</taxon>
        <taxon>Pseudomonas</taxon>
        <taxon>Pseudomonas syringae</taxon>
    </lineage>
</organism>
<evidence type="ECO:0000313" key="3">
    <source>
        <dbReference type="Proteomes" id="UP000050297"/>
    </source>
</evidence>
<evidence type="ECO:0000313" key="2">
    <source>
        <dbReference type="EMBL" id="KPW25150.1"/>
    </source>
</evidence>
<dbReference type="PATRIC" id="fig|199198.5.peg.166"/>
<dbReference type="AlphaFoldDB" id="A0A0N8QFG8"/>
<dbReference type="Proteomes" id="UP000050297">
    <property type="component" value="Unassembled WGS sequence"/>
</dbReference>
<evidence type="ECO:0000256" key="1">
    <source>
        <dbReference type="SAM" id="SignalP"/>
    </source>
</evidence>
<gene>
    <name evidence="2" type="ORF">ALO91_00128</name>
</gene>
<feature type="signal peptide" evidence="1">
    <location>
        <begin position="1"/>
        <end position="42"/>
    </location>
</feature>
<comment type="caution">
    <text evidence="2">The sequence shown here is derived from an EMBL/GenBank/DDBJ whole genome shotgun (WGS) entry which is preliminary data.</text>
</comment>
<protein>
    <submittedName>
        <fullName evidence="2">Uncharacterized protein</fullName>
    </submittedName>
</protein>
<name>A0A0N8QFG8_PSESX</name>
<accession>A0A0N8QFG8</accession>
<sequence>MAMMPWVINHYIEINKMKYKKSRAGRTFVSGLLLAMSCHAMAQVEVAPVITEPPMPSEQTAQNQNHSIPVVLSDKIHQISNVLESTTAVHQYGFTAVRGQNVLITTPDRDYNQKWRLEYQVDGGQWQSKRHSSAERIKALNPGSQVNIRIVATDGAKFDTADYKVVFGSFPHMQYDLHHEKGFRLIPYGFTDPPFLATQALTNAMLEATFTDSKAFPLEGGVLDFFLGVESDAGVTYTSDSSGKIMQLITFGRCEGGKLADNFTHYSENGRETWSTRYQSKSYWAKNVLPEQLADKPHKYNFGHICKRWLTNWSRN</sequence>
<keyword evidence="1" id="KW-0732">Signal</keyword>
<reference evidence="2 3" key="1">
    <citation type="submission" date="2015-09" db="EMBL/GenBank/DDBJ databases">
        <title>Genome announcement of multiple Pseudomonas syringae strains.</title>
        <authorList>
            <person name="Thakur S."/>
            <person name="Wang P.W."/>
            <person name="Gong Y."/>
            <person name="Weir B.S."/>
            <person name="Guttman D.S."/>
        </authorList>
    </citation>
    <scope>NUCLEOTIDE SEQUENCE [LARGE SCALE GENOMIC DNA]</scope>
    <source>
        <strain evidence="2 3">ICMP2802</strain>
    </source>
</reference>
<proteinExistence type="predicted"/>
<feature type="chain" id="PRO_5006029755" evidence="1">
    <location>
        <begin position="43"/>
        <end position="316"/>
    </location>
</feature>